<reference evidence="2" key="1">
    <citation type="submission" date="2022-06" db="EMBL/GenBank/DDBJ databases">
        <title>Complete genome sequences of two strains of the flax pathogen Septoria linicola.</title>
        <authorList>
            <person name="Lapalu N."/>
            <person name="Simon A."/>
            <person name="Demenou B."/>
            <person name="Paumier D."/>
            <person name="Guillot M.-P."/>
            <person name="Gout L."/>
            <person name="Valade R."/>
        </authorList>
    </citation>
    <scope>NUCLEOTIDE SEQUENCE</scope>
    <source>
        <strain evidence="2">SE15195</strain>
    </source>
</reference>
<evidence type="ECO:0000313" key="3">
    <source>
        <dbReference type="Proteomes" id="UP001056384"/>
    </source>
</evidence>
<dbReference type="PRINTS" id="PR00111">
    <property type="entry name" value="ABHYDROLASE"/>
</dbReference>
<keyword evidence="3" id="KW-1185">Reference proteome</keyword>
<feature type="domain" description="AB hydrolase-1" evidence="1">
    <location>
        <begin position="25"/>
        <end position="121"/>
    </location>
</feature>
<proteinExistence type="predicted"/>
<sequence>MEKSVSFSTDELLPHSSVNQEAETTVLLIHGACVDRDDWDLVIPHLKNYHLLVPDQIGHGEARHIRPYTLDNAASTIAQLIKQRGHDGVAHVVGHSLGASVALRLAAKHPEVVSSMVVSGVCKLERTRFTPYLPYAVWVSQRVENVVPRAVTRWLMDGADIGNADLSLCTLDFNKQIFGESLSSGEWPGAWAARTLVIAATKKGILPTDDNVEVAKTVAEIGRRLDSETIAVAHSGMRHPWNRQDPKLFADVIKAWVEGTAVLPAGFQRLTTESSVSTI</sequence>
<protein>
    <submittedName>
        <fullName evidence="2">Alpha/beta hydrolase-1</fullName>
    </submittedName>
</protein>
<dbReference type="EMBL" id="CP099428">
    <property type="protein sequence ID" value="USW58832.1"/>
    <property type="molecule type" value="Genomic_DNA"/>
</dbReference>
<dbReference type="Gene3D" id="3.40.50.1820">
    <property type="entry name" value="alpha/beta hydrolase"/>
    <property type="match status" value="1"/>
</dbReference>
<accession>A0A9Q9EQI5</accession>
<dbReference type="GO" id="GO:0047372">
    <property type="term" value="F:monoacylglycerol lipase activity"/>
    <property type="evidence" value="ECO:0007669"/>
    <property type="project" value="TreeGrafter"/>
</dbReference>
<dbReference type="InterPro" id="IPR029058">
    <property type="entry name" value="AB_hydrolase_fold"/>
</dbReference>
<keyword evidence="2" id="KW-0378">Hydrolase</keyword>
<dbReference type="SUPFAM" id="SSF53474">
    <property type="entry name" value="alpha/beta-Hydrolases"/>
    <property type="match status" value="1"/>
</dbReference>
<dbReference type="PANTHER" id="PTHR43798:SF5">
    <property type="entry name" value="MONOACYLGLYCEROL LIPASE ABHD6"/>
    <property type="match status" value="1"/>
</dbReference>
<gene>
    <name evidence="2" type="ORF">Slin15195_G121510</name>
</gene>
<dbReference type="InterPro" id="IPR000073">
    <property type="entry name" value="AB_hydrolase_1"/>
</dbReference>
<dbReference type="Pfam" id="PF00561">
    <property type="entry name" value="Abhydrolase_1"/>
    <property type="match status" value="1"/>
</dbReference>
<evidence type="ECO:0000259" key="1">
    <source>
        <dbReference type="Pfam" id="PF00561"/>
    </source>
</evidence>
<dbReference type="PANTHER" id="PTHR43798">
    <property type="entry name" value="MONOACYLGLYCEROL LIPASE"/>
    <property type="match status" value="1"/>
</dbReference>
<evidence type="ECO:0000313" key="2">
    <source>
        <dbReference type="EMBL" id="USW58832.1"/>
    </source>
</evidence>
<name>A0A9Q9EQI5_9PEZI</name>
<dbReference type="InterPro" id="IPR050266">
    <property type="entry name" value="AB_hydrolase_sf"/>
</dbReference>
<dbReference type="GO" id="GO:0046464">
    <property type="term" value="P:acylglycerol catabolic process"/>
    <property type="evidence" value="ECO:0007669"/>
    <property type="project" value="TreeGrafter"/>
</dbReference>
<organism evidence="2 3">
    <name type="scientific">Septoria linicola</name>
    <dbReference type="NCBI Taxonomy" id="215465"/>
    <lineage>
        <taxon>Eukaryota</taxon>
        <taxon>Fungi</taxon>
        <taxon>Dikarya</taxon>
        <taxon>Ascomycota</taxon>
        <taxon>Pezizomycotina</taxon>
        <taxon>Dothideomycetes</taxon>
        <taxon>Dothideomycetidae</taxon>
        <taxon>Mycosphaerellales</taxon>
        <taxon>Mycosphaerellaceae</taxon>
        <taxon>Septoria</taxon>
    </lineage>
</organism>
<dbReference type="AlphaFoldDB" id="A0A9Q9EQI5"/>
<dbReference type="Proteomes" id="UP001056384">
    <property type="component" value="Chromosome 11"/>
</dbReference>
<dbReference type="GO" id="GO:0016020">
    <property type="term" value="C:membrane"/>
    <property type="evidence" value="ECO:0007669"/>
    <property type="project" value="TreeGrafter"/>
</dbReference>